<keyword evidence="4" id="KW-1185">Reference proteome</keyword>
<sequence>MASIEFRHPYLLFIKQHPILDDPNDRRLNYKEQDQYTCCICYQAVSDPRQCSKCNIIFCSFCKIEMAQFLLGCPNHACSDSSYKRPSLDYLNRYKKLVVRCQNIECDKQFPIENEKQYIDHFRRCEYTPKMCQHCNQFPIRQKLLQQHHEKECRMIPRTYSSRVGGQQTYPIPRAKYKKNIGATTQASPMIDPLIPARSTFAMKKQMPFSYPAELTENSMDYQIYEMLPQEISNINLVINSISEQRPTNREIKEHKEHLLMIQSQLHTQLTLLYERQLKAVNQLCFGVVGNEINIINKIDISSFITNIRSTNKSKNQTVNKSFTNLTKWNKIVMEVDSIKIYNKKLNFIGIRVVIPREVAPDNHNIYYARPFKVIDSSSQKETFILLFRDDASTKDKKFTLSLCEFNKNGKYLRDVGTSYTFMIEQLPEGRIGEKQVLIYPQKSPQQSNIQIRKIAKLSYEEDSVDIQEKRNQHTIAKLNLKIQFIKDEETKISELISSLNQKLEEVQDAIENLQIYEHPIIDNSVEVYQQLYLNQSSSQQTLGGQSKQTSSGQPNDETKSGRRTRNLDATSQGSSNHTNLRIDTVARQDTQATSGPNTFEKNRRPQIQFVGVYDSPAQIFDENENSPKSLEQYNQDNMLKNKMSLTSKKVVKVHHRQISNTTYKKTQKNIDEANLLNQSRETVVPRYIGFSQESNQKLGLHVKNNSSQEAGFYVAQHDLKSNKFGDLPIF</sequence>
<accession>A0A078APN0</accession>
<feature type="coiled-coil region" evidence="1">
    <location>
        <begin position="486"/>
        <end position="517"/>
    </location>
</feature>
<dbReference type="AlphaFoldDB" id="A0A078APN0"/>
<evidence type="ECO:0000313" key="3">
    <source>
        <dbReference type="EMBL" id="CDW82873.1"/>
    </source>
</evidence>
<feature type="compositionally biased region" description="Low complexity" evidence="2">
    <location>
        <begin position="539"/>
        <end position="554"/>
    </location>
</feature>
<gene>
    <name evidence="3" type="primary">Contig19092.g20244</name>
    <name evidence="3" type="ORF">STYLEM_11909</name>
</gene>
<proteinExistence type="predicted"/>
<evidence type="ECO:0000313" key="4">
    <source>
        <dbReference type="Proteomes" id="UP000039865"/>
    </source>
</evidence>
<protein>
    <recommendedName>
        <fullName evidence="5">TRAF-type domain-containing protein</fullName>
    </recommendedName>
</protein>
<name>A0A078APN0_STYLE</name>
<keyword evidence="1" id="KW-0175">Coiled coil</keyword>
<dbReference type="Proteomes" id="UP000039865">
    <property type="component" value="Unassembled WGS sequence"/>
</dbReference>
<reference evidence="3 4" key="1">
    <citation type="submission" date="2014-06" db="EMBL/GenBank/DDBJ databases">
        <authorList>
            <person name="Swart Estienne"/>
        </authorList>
    </citation>
    <scope>NUCLEOTIDE SEQUENCE [LARGE SCALE GENOMIC DNA]</scope>
    <source>
        <strain evidence="3 4">130c</strain>
    </source>
</reference>
<evidence type="ECO:0000256" key="1">
    <source>
        <dbReference type="SAM" id="Coils"/>
    </source>
</evidence>
<evidence type="ECO:0000256" key="2">
    <source>
        <dbReference type="SAM" id="MobiDB-lite"/>
    </source>
</evidence>
<evidence type="ECO:0008006" key="5">
    <source>
        <dbReference type="Google" id="ProtNLM"/>
    </source>
</evidence>
<feature type="compositionally biased region" description="Polar residues" evidence="2">
    <location>
        <begin position="568"/>
        <end position="600"/>
    </location>
</feature>
<dbReference type="InParanoid" id="A0A078APN0"/>
<feature type="region of interest" description="Disordered" evidence="2">
    <location>
        <begin position="539"/>
        <end position="607"/>
    </location>
</feature>
<organism evidence="3 4">
    <name type="scientific">Stylonychia lemnae</name>
    <name type="common">Ciliate</name>
    <dbReference type="NCBI Taxonomy" id="5949"/>
    <lineage>
        <taxon>Eukaryota</taxon>
        <taxon>Sar</taxon>
        <taxon>Alveolata</taxon>
        <taxon>Ciliophora</taxon>
        <taxon>Intramacronucleata</taxon>
        <taxon>Spirotrichea</taxon>
        <taxon>Stichotrichia</taxon>
        <taxon>Sporadotrichida</taxon>
        <taxon>Oxytrichidae</taxon>
        <taxon>Stylonychinae</taxon>
        <taxon>Stylonychia</taxon>
    </lineage>
</organism>
<dbReference type="EMBL" id="CCKQ01011323">
    <property type="protein sequence ID" value="CDW82873.1"/>
    <property type="molecule type" value="Genomic_DNA"/>
</dbReference>